<evidence type="ECO:0000256" key="3">
    <source>
        <dbReference type="ARBA" id="ARBA00022670"/>
    </source>
</evidence>
<feature type="domain" description="Peptidase M24" evidence="8">
    <location>
        <begin position="54"/>
        <end position="283"/>
    </location>
</feature>
<dbReference type="NCBIfam" id="TIGR00500">
    <property type="entry name" value="met_pdase_I"/>
    <property type="match status" value="1"/>
</dbReference>
<comment type="caution">
    <text evidence="9">The sequence shown here is derived from an EMBL/GenBank/DDBJ whole genome shotgun (WGS) entry which is preliminary data.</text>
</comment>
<feature type="binding site" evidence="6">
    <location>
        <position position="137"/>
    </location>
    <ligand>
        <name>a divalent metal cation</name>
        <dbReference type="ChEBI" id="CHEBI:60240"/>
        <label>1</label>
    </ligand>
</feature>
<comment type="catalytic activity">
    <reaction evidence="6 7">
        <text>Release of N-terminal amino acids, preferentially methionine, from peptides and arylamides.</text>
        <dbReference type="EC" id="3.4.11.18"/>
    </reaction>
</comment>
<evidence type="ECO:0000313" key="9">
    <source>
        <dbReference type="EMBL" id="KNZ40963.1"/>
    </source>
</evidence>
<gene>
    <name evidence="6" type="primary">map</name>
    <name evidence="9" type="ORF">AKG39_14765</name>
</gene>
<feature type="binding site" evidence="6">
    <location>
        <position position="276"/>
    </location>
    <ligand>
        <name>a divalent metal cation</name>
        <dbReference type="ChEBI" id="CHEBI:60240"/>
        <label>1</label>
    </ligand>
</feature>
<sequence>MFEILGRNDVCWCGSGKKYKKCHMAFDERILSYKRKGCIIPDRNIIKSTLQINGIKESSKINIAVLDHIAENIKTGISTEEINQLVHTKTLALGGVPAPLNYEGFPKSVCTSINNQVCHGIPSDEVSLEDGDIINVDVSTLFKGYFSDASRMFCIGNVSAAKRRLVDITKKSIEIGLKQIKPWHFLGDIGQAISDYVISNGYSVVEEFGGHGVGLEFHEEPFVSHVSKRGTEMLLVPGMVFTIEPMINMGRAGIYIDSDNDWVVYTADGEPSAQWEVTVAVTEKGYEILTY</sequence>
<comment type="cofactor">
    <cofactor evidence="6">
        <name>Co(2+)</name>
        <dbReference type="ChEBI" id="CHEBI:48828"/>
    </cofactor>
    <cofactor evidence="6">
        <name>Zn(2+)</name>
        <dbReference type="ChEBI" id="CHEBI:29105"/>
    </cofactor>
    <cofactor evidence="6">
        <name>Mn(2+)</name>
        <dbReference type="ChEBI" id="CHEBI:29035"/>
    </cofactor>
    <cofactor evidence="6">
        <name>Fe(2+)</name>
        <dbReference type="ChEBI" id="CHEBI:29033"/>
    </cofactor>
    <text evidence="6">Binds 2 divalent metal cations per subunit. Has a high-affinity and a low affinity metal-binding site. The true nature of the physiological cofactor is under debate. The enzyme is active with cobalt, zinc, manganese or divalent iron ions. Most likely, methionine aminopeptidases function as mononuclear Fe(2+)-metalloproteases under physiological conditions, and the catalytically relevant metal-binding site has been assigned to the histidine-containing high-affinity site.</text>
</comment>
<dbReference type="InterPro" id="IPR000994">
    <property type="entry name" value="Pept_M24"/>
</dbReference>
<dbReference type="Pfam" id="PF00557">
    <property type="entry name" value="Peptidase_M24"/>
    <property type="match status" value="1"/>
</dbReference>
<evidence type="ECO:0000259" key="8">
    <source>
        <dbReference type="Pfam" id="PF00557"/>
    </source>
</evidence>
<comment type="subunit">
    <text evidence="6">Monomer.</text>
</comment>
<dbReference type="PANTHER" id="PTHR43330">
    <property type="entry name" value="METHIONINE AMINOPEPTIDASE"/>
    <property type="match status" value="1"/>
</dbReference>
<dbReference type="InterPro" id="IPR002467">
    <property type="entry name" value="Pept_M24A_MAP1"/>
</dbReference>
<name>A0A0L6TXI7_9FIRM</name>
<dbReference type="CDD" id="cd01086">
    <property type="entry name" value="MetAP1"/>
    <property type="match status" value="1"/>
</dbReference>
<dbReference type="InterPro" id="IPR036005">
    <property type="entry name" value="Creatinase/aminopeptidase-like"/>
</dbReference>
<reference evidence="10" key="1">
    <citation type="submission" date="2015-07" db="EMBL/GenBank/DDBJ databases">
        <title>Draft genome sequence of Acetobacterium bakii DSM 8293, a potential psychrophilic chemical producer through syngas fermentation.</title>
        <authorList>
            <person name="Song Y."/>
            <person name="Hwang S."/>
            <person name="Cho B.-K."/>
        </authorList>
    </citation>
    <scope>NUCLEOTIDE SEQUENCE [LARGE SCALE GENOMIC DNA]</scope>
    <source>
        <strain evidence="10">DSM 8239</strain>
    </source>
</reference>
<keyword evidence="2 6" id="KW-0031">Aminopeptidase</keyword>
<feature type="binding site" evidence="6">
    <location>
        <position position="276"/>
    </location>
    <ligand>
        <name>a divalent metal cation</name>
        <dbReference type="ChEBI" id="CHEBI:60240"/>
        <label>2</label>
        <note>catalytic</note>
    </ligand>
</feature>
<dbReference type="EMBL" id="LGYO01000040">
    <property type="protein sequence ID" value="KNZ40963.1"/>
    <property type="molecule type" value="Genomic_DNA"/>
</dbReference>
<feature type="binding site" evidence="6">
    <location>
        <position position="211"/>
    </location>
    <ligand>
        <name>a divalent metal cation</name>
        <dbReference type="ChEBI" id="CHEBI:60240"/>
        <label>2</label>
        <note>catalytic</note>
    </ligand>
</feature>
<dbReference type="PATRIC" id="fig|52689.4.peg.2469"/>
<evidence type="ECO:0000256" key="6">
    <source>
        <dbReference type="HAMAP-Rule" id="MF_01974"/>
    </source>
</evidence>
<feature type="binding site" evidence="6">
    <location>
        <position position="119"/>
    </location>
    <ligand>
        <name>substrate</name>
    </ligand>
</feature>
<evidence type="ECO:0000256" key="2">
    <source>
        <dbReference type="ARBA" id="ARBA00022438"/>
    </source>
</evidence>
<keyword evidence="5 6" id="KW-0378">Hydrolase</keyword>
<dbReference type="GO" id="GO:0006508">
    <property type="term" value="P:proteolysis"/>
    <property type="evidence" value="ECO:0007669"/>
    <property type="project" value="UniProtKB-KW"/>
</dbReference>
<protein>
    <recommendedName>
        <fullName evidence="6 7">Methionine aminopeptidase</fullName>
        <shortName evidence="6">MAP</shortName>
        <shortName evidence="6">MetAP</shortName>
        <ecNumber evidence="6 7">3.4.11.18</ecNumber>
    </recommendedName>
    <alternativeName>
        <fullName evidence="6">Peptidase M</fullName>
    </alternativeName>
</protein>
<feature type="binding site" evidence="6">
    <location>
        <position position="218"/>
    </location>
    <ligand>
        <name>substrate</name>
    </ligand>
</feature>
<dbReference type="SUPFAM" id="SSF103642">
    <property type="entry name" value="Sec-C motif"/>
    <property type="match status" value="1"/>
</dbReference>
<feature type="binding site" evidence="6">
    <location>
        <position position="148"/>
    </location>
    <ligand>
        <name>a divalent metal cation</name>
        <dbReference type="ChEBI" id="CHEBI:60240"/>
        <label>1</label>
    </ligand>
</feature>
<feature type="binding site" evidence="6">
    <location>
        <position position="148"/>
    </location>
    <ligand>
        <name>a divalent metal cation</name>
        <dbReference type="ChEBI" id="CHEBI:60240"/>
        <label>2</label>
        <note>catalytic</note>
    </ligand>
</feature>
<dbReference type="InterPro" id="IPR004027">
    <property type="entry name" value="SEC_C_motif"/>
</dbReference>
<evidence type="ECO:0000313" key="10">
    <source>
        <dbReference type="Proteomes" id="UP000036873"/>
    </source>
</evidence>
<dbReference type="Proteomes" id="UP000036873">
    <property type="component" value="Unassembled WGS sequence"/>
</dbReference>
<dbReference type="SUPFAM" id="SSF55920">
    <property type="entry name" value="Creatinase/aminopeptidase"/>
    <property type="match status" value="1"/>
</dbReference>
<dbReference type="PANTHER" id="PTHR43330:SF8">
    <property type="entry name" value="METHIONINE AMINOPEPTIDASE 1D, MITOCHONDRIAL"/>
    <property type="match status" value="1"/>
</dbReference>
<evidence type="ECO:0000256" key="5">
    <source>
        <dbReference type="ARBA" id="ARBA00022801"/>
    </source>
</evidence>
<evidence type="ECO:0000256" key="1">
    <source>
        <dbReference type="ARBA" id="ARBA00002521"/>
    </source>
</evidence>
<evidence type="ECO:0000256" key="4">
    <source>
        <dbReference type="ARBA" id="ARBA00022723"/>
    </source>
</evidence>
<keyword evidence="4 6" id="KW-0479">Metal-binding</keyword>
<dbReference type="Gene3D" id="3.90.230.10">
    <property type="entry name" value="Creatinase/methionine aminopeptidase superfamily"/>
    <property type="match status" value="1"/>
</dbReference>
<comment type="function">
    <text evidence="1 6">Removes the N-terminal methionine from nascent proteins. The N-terminal methionine is often cleaved when the second residue in the primary sequence is small and uncharged (Met-Ala-, Cys, Gly, Pro, Ser, Thr, or Val). Requires deformylation of the N(alpha)-formylated initiator methionine before it can be hydrolyzed.</text>
</comment>
<dbReference type="GO" id="GO:0070006">
    <property type="term" value="F:metalloaminopeptidase activity"/>
    <property type="evidence" value="ECO:0007669"/>
    <property type="project" value="UniProtKB-UniRule"/>
</dbReference>
<keyword evidence="10" id="KW-1185">Reference proteome</keyword>
<accession>A0A0L6TXI7</accession>
<dbReference type="Pfam" id="PF02810">
    <property type="entry name" value="SEC-C"/>
    <property type="match status" value="1"/>
</dbReference>
<dbReference type="NCBIfam" id="NF008970">
    <property type="entry name" value="PRK12318.1"/>
    <property type="match status" value="1"/>
</dbReference>
<dbReference type="HAMAP" id="MF_01974">
    <property type="entry name" value="MetAP_1"/>
    <property type="match status" value="1"/>
</dbReference>
<dbReference type="OrthoDB" id="9802055at2"/>
<keyword evidence="3 6" id="KW-0645">Protease</keyword>
<evidence type="ECO:0000256" key="7">
    <source>
        <dbReference type="RuleBase" id="RU003653"/>
    </source>
</evidence>
<dbReference type="GO" id="GO:0046872">
    <property type="term" value="F:metal ion binding"/>
    <property type="evidence" value="ECO:0007669"/>
    <property type="project" value="UniProtKB-UniRule"/>
</dbReference>
<dbReference type="STRING" id="52689.AKG39_14765"/>
<dbReference type="EC" id="3.4.11.18" evidence="6 7"/>
<dbReference type="PROSITE" id="PS00680">
    <property type="entry name" value="MAP_1"/>
    <property type="match status" value="1"/>
</dbReference>
<comment type="similarity">
    <text evidence="6">Belongs to the peptidase M24A family. Methionine aminopeptidase type 1 subfamily.</text>
</comment>
<dbReference type="GO" id="GO:0004239">
    <property type="term" value="F:initiator methionyl aminopeptidase activity"/>
    <property type="evidence" value="ECO:0007669"/>
    <property type="project" value="UniProtKB-UniRule"/>
</dbReference>
<dbReference type="Gene3D" id="3.10.450.50">
    <property type="match status" value="1"/>
</dbReference>
<proteinExistence type="inferred from homology"/>
<organism evidence="9 10">
    <name type="scientific">Acetobacterium bakii</name>
    <dbReference type="NCBI Taxonomy" id="52689"/>
    <lineage>
        <taxon>Bacteria</taxon>
        <taxon>Bacillati</taxon>
        <taxon>Bacillota</taxon>
        <taxon>Clostridia</taxon>
        <taxon>Eubacteriales</taxon>
        <taxon>Eubacteriaceae</taxon>
        <taxon>Acetobacterium</taxon>
    </lineage>
</organism>
<dbReference type="AlphaFoldDB" id="A0A0L6TXI7"/>
<feature type="binding site" evidence="6">
    <location>
        <position position="244"/>
    </location>
    <ligand>
        <name>a divalent metal cation</name>
        <dbReference type="ChEBI" id="CHEBI:60240"/>
        <label>2</label>
        <note>catalytic</note>
    </ligand>
</feature>
<dbReference type="PRINTS" id="PR00599">
    <property type="entry name" value="MAPEPTIDASE"/>
</dbReference>
<dbReference type="RefSeq" id="WP_050741171.1">
    <property type="nucleotide sequence ID" value="NZ_LGYO01000040.1"/>
</dbReference>
<dbReference type="InterPro" id="IPR001714">
    <property type="entry name" value="Pept_M24_MAP"/>
</dbReference>